<reference evidence="2" key="1">
    <citation type="journal article" date="2019" name="Int. J. Syst. Evol. Microbiol.">
        <title>The Global Catalogue of Microorganisms (GCM) 10K type strain sequencing project: providing services to taxonomists for standard genome sequencing and annotation.</title>
        <authorList>
            <consortium name="The Broad Institute Genomics Platform"/>
            <consortium name="The Broad Institute Genome Sequencing Center for Infectious Disease"/>
            <person name="Wu L."/>
            <person name="Ma J."/>
        </authorList>
    </citation>
    <scope>NUCLEOTIDE SEQUENCE [LARGE SCALE GENOMIC DNA]</scope>
    <source>
        <strain evidence="2">CCUG 58728</strain>
    </source>
</reference>
<dbReference type="EMBL" id="JBHSAC010000047">
    <property type="protein sequence ID" value="MFC3932215.1"/>
    <property type="molecule type" value="Genomic_DNA"/>
</dbReference>
<comment type="caution">
    <text evidence="1">The sequence shown here is derived from an EMBL/GenBank/DDBJ whole genome shotgun (WGS) entry which is preliminary data.</text>
</comment>
<gene>
    <name evidence="1" type="ORF">ACFOSE_05445</name>
</gene>
<evidence type="ECO:0000313" key="1">
    <source>
        <dbReference type="EMBL" id="MFC3932215.1"/>
    </source>
</evidence>
<accession>A0ABV8D1K1</accession>
<name>A0ABV8D1K1_9STRE</name>
<dbReference type="Proteomes" id="UP001595901">
    <property type="component" value="Unassembled WGS sequence"/>
</dbReference>
<protein>
    <submittedName>
        <fullName evidence="1">Uncharacterized protein</fullName>
    </submittedName>
</protein>
<organism evidence="1 2">
    <name type="scientific">Streptococcus dentapri</name>
    <dbReference type="NCBI Taxonomy" id="573564"/>
    <lineage>
        <taxon>Bacteria</taxon>
        <taxon>Bacillati</taxon>
        <taxon>Bacillota</taxon>
        <taxon>Bacilli</taxon>
        <taxon>Lactobacillales</taxon>
        <taxon>Streptococcaceae</taxon>
        <taxon>Streptococcus</taxon>
    </lineage>
</organism>
<evidence type="ECO:0000313" key="2">
    <source>
        <dbReference type="Proteomes" id="UP001595901"/>
    </source>
</evidence>
<feature type="non-terminal residue" evidence="1">
    <location>
        <position position="84"/>
    </location>
</feature>
<sequence length="84" mass="9231">MASETISIDLNSQESLIVALGNVVTQATTVQTQLSNIESSLKGISSQGLAHDYIIDDKDFQIYILRAQELQTLSEVLHQHAMDT</sequence>
<proteinExistence type="predicted"/>
<keyword evidence="2" id="KW-1185">Reference proteome</keyword>